<evidence type="ECO:0000313" key="3">
    <source>
        <dbReference type="Proteomes" id="UP001219934"/>
    </source>
</evidence>
<feature type="compositionally biased region" description="Basic and acidic residues" evidence="1">
    <location>
        <begin position="11"/>
        <end position="20"/>
    </location>
</feature>
<feature type="region of interest" description="Disordered" evidence="1">
    <location>
        <begin position="144"/>
        <end position="173"/>
    </location>
</feature>
<proteinExistence type="predicted"/>
<sequence>MDSWMKTRMGRCSERERWISGKDNSGLESKQTDRRRKCRNSSSQDKGPQEPRQETLQQVAATVIQKAWRRHVCIEVFKYVKCLINECNQRDPKKILKSVNPREAELLDAAAGVFIRFRLGGITFPPNIYYKIYTHRPITDMCASSPKDYTQPDLKKPAAQQNKQGQPLKQEDRSGWYRRLENNSWRLFCSKVASMSEPEEIGANKEMDFHHSRLQRQQDVDMWRKKRKIEWLKHMYNQGRLQTHPVHRHMAILVENSAQEVMGTIKEKGNAEILEWELDELLAWTNTLNFEEYMQDWRGLACSDSSEPSKDSYSYPPRFTSVKNELLPSHPLELSEKNFMLNQDKMNFSSLRNIQGLHAPLKLQMEYRAAKTGNTNTAYSQILTIQRLPFLQSSNLALDTLRGNDESIGFEDILNDPTQSEMMGEPHMMVEYKLGLM</sequence>
<evidence type="ECO:0000313" key="2">
    <source>
        <dbReference type="EMBL" id="KAJ4925742.1"/>
    </source>
</evidence>
<dbReference type="EMBL" id="JAPTMU010000021">
    <property type="protein sequence ID" value="KAJ4925742.1"/>
    <property type="molecule type" value="Genomic_DNA"/>
</dbReference>
<dbReference type="PANTHER" id="PTHR33504">
    <property type="entry name" value="NADH DEHYDROGENASE (UBIQUINONE) 1 BETA SUBCOMPLEX, 4"/>
    <property type="match status" value="1"/>
</dbReference>
<organism evidence="2 3">
    <name type="scientific">Pogonophryne albipinna</name>
    <dbReference type="NCBI Taxonomy" id="1090488"/>
    <lineage>
        <taxon>Eukaryota</taxon>
        <taxon>Metazoa</taxon>
        <taxon>Chordata</taxon>
        <taxon>Craniata</taxon>
        <taxon>Vertebrata</taxon>
        <taxon>Euteleostomi</taxon>
        <taxon>Actinopterygii</taxon>
        <taxon>Neopterygii</taxon>
        <taxon>Teleostei</taxon>
        <taxon>Neoteleostei</taxon>
        <taxon>Acanthomorphata</taxon>
        <taxon>Eupercaria</taxon>
        <taxon>Perciformes</taxon>
        <taxon>Notothenioidei</taxon>
        <taxon>Pogonophryne</taxon>
    </lineage>
</organism>
<dbReference type="AlphaFoldDB" id="A0AAD6AJ45"/>
<feature type="region of interest" description="Disordered" evidence="1">
    <location>
        <begin position="1"/>
        <end position="54"/>
    </location>
</feature>
<accession>A0AAD6AJ45</accession>
<comment type="caution">
    <text evidence="2">The sequence shown here is derived from an EMBL/GenBank/DDBJ whole genome shotgun (WGS) entry which is preliminary data.</text>
</comment>
<gene>
    <name evidence="2" type="ORF">JOQ06_018462</name>
</gene>
<name>A0AAD6AJ45_9TELE</name>
<protein>
    <submittedName>
        <fullName evidence="2">Uncharacterized protein</fullName>
    </submittedName>
</protein>
<dbReference type="Proteomes" id="UP001219934">
    <property type="component" value="Unassembled WGS sequence"/>
</dbReference>
<dbReference type="Pfam" id="PF05348">
    <property type="entry name" value="UMP1"/>
    <property type="match status" value="1"/>
</dbReference>
<reference evidence="2" key="1">
    <citation type="submission" date="2022-11" db="EMBL/GenBank/DDBJ databases">
        <title>Chromosome-level genome of Pogonophryne albipinna.</title>
        <authorList>
            <person name="Jo E."/>
        </authorList>
    </citation>
    <scope>NUCLEOTIDE SEQUENCE</scope>
    <source>
        <strain evidence="2">SGF0006</strain>
        <tissue evidence="2">Muscle</tissue>
    </source>
</reference>
<dbReference type="PANTHER" id="PTHR33504:SF2">
    <property type="entry name" value="PROTEIN MFI"/>
    <property type="match status" value="1"/>
</dbReference>
<evidence type="ECO:0000256" key="1">
    <source>
        <dbReference type="SAM" id="MobiDB-lite"/>
    </source>
</evidence>
<keyword evidence="3" id="KW-1185">Reference proteome</keyword>